<dbReference type="GO" id="GO:0008750">
    <property type="term" value="F:proton-translocating NAD(P)+ transhydrogenase activity"/>
    <property type="evidence" value="ECO:0007669"/>
    <property type="project" value="UniProtKB-EC"/>
</dbReference>
<dbReference type="SMART" id="SM01003">
    <property type="entry name" value="AlaDh_PNT_N"/>
    <property type="match status" value="1"/>
</dbReference>
<evidence type="ECO:0000256" key="2">
    <source>
        <dbReference type="ARBA" id="ARBA00005689"/>
    </source>
</evidence>
<evidence type="ECO:0000256" key="1">
    <source>
        <dbReference type="ARBA" id="ARBA00003943"/>
    </source>
</evidence>
<name>A0A7X1AXJ9_9BACT</name>
<keyword evidence="6" id="KW-1278">Translocase</keyword>
<dbReference type="GO" id="GO:0006740">
    <property type="term" value="P:NADPH regeneration"/>
    <property type="evidence" value="ECO:0007669"/>
    <property type="project" value="TreeGrafter"/>
</dbReference>
<evidence type="ECO:0000256" key="5">
    <source>
        <dbReference type="ARBA" id="ARBA00022857"/>
    </source>
</evidence>
<evidence type="ECO:0000256" key="3">
    <source>
        <dbReference type="ARBA" id="ARBA00012943"/>
    </source>
</evidence>
<comment type="function">
    <text evidence="1">The transhydrogenation between NADH and NADP is coupled to respiration and ATP hydrolysis and functions as a proton pump across the membrane.</text>
</comment>
<comment type="similarity">
    <text evidence="2">Belongs to the AlaDH/PNT family.</text>
</comment>
<evidence type="ECO:0000259" key="9">
    <source>
        <dbReference type="SMART" id="SM01002"/>
    </source>
</evidence>
<keyword evidence="7" id="KW-0520">NAD</keyword>
<dbReference type="PANTHER" id="PTHR10160:SF19">
    <property type="entry name" value="PROTON-TRANSLOCATING NAD(P)(+) TRANSHYDROGENASE"/>
    <property type="match status" value="1"/>
</dbReference>
<dbReference type="InterPro" id="IPR007886">
    <property type="entry name" value="AlaDH/PNT_N"/>
</dbReference>
<evidence type="ECO:0000256" key="6">
    <source>
        <dbReference type="ARBA" id="ARBA00022967"/>
    </source>
</evidence>
<accession>A0A7X1AXJ9</accession>
<evidence type="ECO:0000256" key="7">
    <source>
        <dbReference type="ARBA" id="ARBA00023027"/>
    </source>
</evidence>
<dbReference type="SMART" id="SM01002">
    <property type="entry name" value="AlaDh_PNT_C"/>
    <property type="match status" value="1"/>
</dbReference>
<reference evidence="11 12" key="1">
    <citation type="submission" date="2020-07" db="EMBL/GenBank/DDBJ databases">
        <authorList>
            <person name="Feng X."/>
        </authorList>
    </citation>
    <scope>NUCLEOTIDE SEQUENCE [LARGE SCALE GENOMIC DNA]</scope>
    <source>
        <strain evidence="11 12">JCM14086</strain>
    </source>
</reference>
<dbReference type="RefSeq" id="WP_185692322.1">
    <property type="nucleotide sequence ID" value="NZ_JACHVA010000053.1"/>
</dbReference>
<feature type="domain" description="Alanine dehydrogenase/pyridine nucleotide transhydrogenase N-terminal" evidence="10">
    <location>
        <begin position="4"/>
        <end position="141"/>
    </location>
</feature>
<comment type="caution">
    <text evidence="11">The sequence shown here is derived from an EMBL/GenBank/DDBJ whole genome shotgun (WGS) entry which is preliminary data.</text>
</comment>
<dbReference type="Pfam" id="PF05222">
    <property type="entry name" value="AlaDh_PNT_N"/>
    <property type="match status" value="1"/>
</dbReference>
<evidence type="ECO:0000256" key="8">
    <source>
        <dbReference type="ARBA" id="ARBA00048202"/>
    </source>
</evidence>
<dbReference type="InterPro" id="IPR007698">
    <property type="entry name" value="AlaDH/PNT_NAD(H)-bd"/>
</dbReference>
<dbReference type="AlphaFoldDB" id="A0A7X1AXJ9"/>
<dbReference type="GO" id="GO:0005886">
    <property type="term" value="C:plasma membrane"/>
    <property type="evidence" value="ECO:0007669"/>
    <property type="project" value="TreeGrafter"/>
</dbReference>
<dbReference type="PANTHER" id="PTHR10160">
    <property type="entry name" value="NAD(P) TRANSHYDROGENASE"/>
    <property type="match status" value="1"/>
</dbReference>
<dbReference type="InterPro" id="IPR008143">
    <property type="entry name" value="Ala_DH/PNT_CS2"/>
</dbReference>
<dbReference type="Proteomes" id="UP000525652">
    <property type="component" value="Unassembled WGS sequence"/>
</dbReference>
<dbReference type="GO" id="GO:0016491">
    <property type="term" value="F:oxidoreductase activity"/>
    <property type="evidence" value="ECO:0007669"/>
    <property type="project" value="InterPro"/>
</dbReference>
<keyword evidence="4" id="KW-0547">Nucleotide-binding</keyword>
<evidence type="ECO:0000313" key="11">
    <source>
        <dbReference type="EMBL" id="MBC2601599.1"/>
    </source>
</evidence>
<dbReference type="InterPro" id="IPR036291">
    <property type="entry name" value="NAD(P)-bd_dom_sf"/>
</dbReference>
<gene>
    <name evidence="11" type="ORF">H5P30_07395</name>
</gene>
<dbReference type="Pfam" id="PF01262">
    <property type="entry name" value="AlaDh_PNT_C"/>
    <property type="match status" value="1"/>
</dbReference>
<dbReference type="PROSITE" id="PS00837">
    <property type="entry name" value="ALADH_PNT_2"/>
    <property type="match status" value="1"/>
</dbReference>
<dbReference type="Gene3D" id="3.40.50.720">
    <property type="entry name" value="NAD(P)-binding Rossmann-like Domain"/>
    <property type="match status" value="2"/>
</dbReference>
<proteinExistence type="inferred from homology"/>
<dbReference type="SUPFAM" id="SSF52283">
    <property type="entry name" value="Formate/glycerate dehydrogenase catalytic domain-like"/>
    <property type="match status" value="1"/>
</dbReference>
<dbReference type="EMBL" id="JACHVA010000053">
    <property type="protein sequence ID" value="MBC2601599.1"/>
    <property type="molecule type" value="Genomic_DNA"/>
</dbReference>
<protein>
    <recommendedName>
        <fullName evidence="3">proton-translocating NAD(P)(+) transhydrogenase</fullName>
        <ecNumber evidence="3">7.1.1.1</ecNumber>
    </recommendedName>
</protein>
<organism evidence="11 12">
    <name type="scientific">Puniceicoccus vermicola</name>
    <dbReference type="NCBI Taxonomy" id="388746"/>
    <lineage>
        <taxon>Bacteria</taxon>
        <taxon>Pseudomonadati</taxon>
        <taxon>Verrucomicrobiota</taxon>
        <taxon>Opitutia</taxon>
        <taxon>Puniceicoccales</taxon>
        <taxon>Puniceicoccaceae</taxon>
        <taxon>Puniceicoccus</taxon>
    </lineage>
</organism>
<evidence type="ECO:0000313" key="12">
    <source>
        <dbReference type="Proteomes" id="UP000525652"/>
    </source>
</evidence>
<dbReference type="GO" id="GO:0050661">
    <property type="term" value="F:NADP binding"/>
    <property type="evidence" value="ECO:0007669"/>
    <property type="project" value="TreeGrafter"/>
</dbReference>
<evidence type="ECO:0000256" key="4">
    <source>
        <dbReference type="ARBA" id="ARBA00022741"/>
    </source>
</evidence>
<feature type="domain" description="Alanine dehydrogenase/pyridine nucleotide transhydrogenase NAD(H)-binding" evidence="9">
    <location>
        <begin position="150"/>
        <end position="315"/>
    </location>
</feature>
<dbReference type="SUPFAM" id="SSF51735">
    <property type="entry name" value="NAD(P)-binding Rossmann-fold domains"/>
    <property type="match status" value="1"/>
</dbReference>
<keyword evidence="5" id="KW-0521">NADP</keyword>
<comment type="catalytic activity">
    <reaction evidence="8">
        <text>NAD(+) + NADPH + H(+)(in) = NADH + NADP(+) + H(+)(out)</text>
        <dbReference type="Rhea" id="RHEA:47992"/>
        <dbReference type="ChEBI" id="CHEBI:15378"/>
        <dbReference type="ChEBI" id="CHEBI:57540"/>
        <dbReference type="ChEBI" id="CHEBI:57783"/>
        <dbReference type="ChEBI" id="CHEBI:57945"/>
        <dbReference type="ChEBI" id="CHEBI:58349"/>
        <dbReference type="EC" id="7.1.1.1"/>
    </reaction>
</comment>
<keyword evidence="12" id="KW-1185">Reference proteome</keyword>
<dbReference type="CDD" id="cd05304">
    <property type="entry name" value="Rubrum_tdh"/>
    <property type="match status" value="1"/>
</dbReference>
<evidence type="ECO:0000259" key="10">
    <source>
        <dbReference type="SMART" id="SM01003"/>
    </source>
</evidence>
<sequence length="378" mass="39395">MVIFVLNEASAGEKRCAATPETVKRLLALAPAPEVVVESGLGAASGYPDADYQSAGATVVQTRGEGLGRANVVLRVNAPAVDEIASYPSGALSISLLDPFNNRAALEAFSSAGVNAISLEMIPRTTLAQKMDVLSSQANLAGYSSVVVASGLLGKILPMMMTPAGTISPAKVFVIGVGVAGLQAIATAKRLGARVDAFDTRPVVEEQVKSLGAKFLKIDLGDTGQTDQGYAKELTPEQIELQQKGMAKACAGADIVITTAKLFGRPAPKIVTQEMVAGMRPGAVIVDLAADTGGNVEGTIPGEVAETDDGVRIIGTRCMEGTVARDASGMLASNLFALIEHFFDKESGNFDYREEDEILKGCLIVRDGAIVHEKFKNA</sequence>
<dbReference type="EC" id="7.1.1.1" evidence="3"/>